<dbReference type="Proteomes" id="UP000219439">
    <property type="component" value="Unassembled WGS sequence"/>
</dbReference>
<keyword evidence="1" id="KW-1003">Cell membrane</keyword>
<dbReference type="GO" id="GO:0022857">
    <property type="term" value="F:transmembrane transporter activity"/>
    <property type="evidence" value="ECO:0007669"/>
    <property type="project" value="UniProtKB-UniRule"/>
</dbReference>
<evidence type="ECO:0000313" key="2">
    <source>
        <dbReference type="EMBL" id="SNZ21482.1"/>
    </source>
</evidence>
<dbReference type="PANTHER" id="PTHR34300">
    <property type="entry name" value="QUEUOSINE PRECURSOR TRANSPORTER-RELATED"/>
    <property type="match status" value="1"/>
</dbReference>
<keyword evidence="3" id="KW-1185">Reference proteome</keyword>
<keyword evidence="1" id="KW-0997">Cell inner membrane</keyword>
<comment type="subcellular location">
    <subcellularLocation>
        <location evidence="1">Cell inner membrane</location>
        <topology evidence="1">Multi-pass membrane protein</topology>
    </subcellularLocation>
</comment>
<name>A0A285PIC9_9HYPH</name>
<dbReference type="AlphaFoldDB" id="A0A285PIC9"/>
<feature type="transmembrane region" description="Helical" evidence="1">
    <location>
        <begin position="38"/>
        <end position="56"/>
    </location>
</feature>
<feature type="transmembrane region" description="Helical" evidence="1">
    <location>
        <begin position="120"/>
        <end position="146"/>
    </location>
</feature>
<keyword evidence="1" id="KW-0812">Transmembrane</keyword>
<dbReference type="InterPro" id="IPR003744">
    <property type="entry name" value="YhhQ"/>
</dbReference>
<reference evidence="2 3" key="1">
    <citation type="submission" date="2017-09" db="EMBL/GenBank/DDBJ databases">
        <authorList>
            <person name="Ehlers B."/>
            <person name="Leendertz F.H."/>
        </authorList>
    </citation>
    <scope>NUCLEOTIDE SEQUENCE [LARGE SCALE GENOMIC DNA]</scope>
    <source>
        <strain evidence="2 3">DSM 18289</strain>
    </source>
</reference>
<dbReference type="PANTHER" id="PTHR34300:SF1">
    <property type="entry name" value="QUEUOSINE PRECURSOR TRANSPORTER"/>
    <property type="match status" value="1"/>
</dbReference>
<dbReference type="HAMAP" id="MF_02088">
    <property type="entry name" value="Q_prec_transport"/>
    <property type="match status" value="1"/>
</dbReference>
<organism evidence="2 3">
    <name type="scientific">Cohaesibacter gelatinilyticus</name>
    <dbReference type="NCBI Taxonomy" id="372072"/>
    <lineage>
        <taxon>Bacteria</taxon>
        <taxon>Pseudomonadati</taxon>
        <taxon>Pseudomonadota</taxon>
        <taxon>Alphaproteobacteria</taxon>
        <taxon>Hyphomicrobiales</taxon>
        <taxon>Cohaesibacteraceae</taxon>
    </lineage>
</organism>
<dbReference type="Pfam" id="PF02592">
    <property type="entry name" value="Vut_1"/>
    <property type="match status" value="2"/>
</dbReference>
<proteinExistence type="inferred from homology"/>
<accession>A0A285PIC9</accession>
<keyword evidence="1" id="KW-1133">Transmembrane helix</keyword>
<feature type="transmembrane region" description="Helical" evidence="1">
    <location>
        <begin position="90"/>
        <end position="108"/>
    </location>
</feature>
<sequence length="213" mass="23313">MVASRNGLILATLAMALTVVASNYLVQFPFAPLGLQDLLTWGAFTYPIAFLVTDLTNRKFGAHSARKVVFVGFALAVIWSIWVATPRIAIASGTAFLTAQLLDIFVFNKLRESRWWQAPLISSFLGSSLDTLLFFGMAFATSFALLDTSFGMQADAFPSDTAPFLLMEAVQAPRWISWAIGDYVVKLLVSLAMLAPYRALINRSDKTDNMAAA</sequence>
<protein>
    <recommendedName>
        <fullName evidence="1">Probable queuosine precursor transporter</fullName>
        <shortName evidence="1">Q precursor transporter</shortName>
    </recommendedName>
</protein>
<dbReference type="NCBIfam" id="TIGR00697">
    <property type="entry name" value="queuosine precursor transporter"/>
    <property type="match status" value="1"/>
</dbReference>
<dbReference type="RefSeq" id="WP_170956222.1">
    <property type="nucleotide sequence ID" value="NZ_OBEL01000009.1"/>
</dbReference>
<keyword evidence="1" id="KW-0813">Transport</keyword>
<evidence type="ECO:0000313" key="3">
    <source>
        <dbReference type="Proteomes" id="UP000219439"/>
    </source>
</evidence>
<comment type="similarity">
    <text evidence="1">Belongs to the vitamin uptake transporter (VUT/ECF) (TC 2.A.88) family. Q precursor transporter subfamily.</text>
</comment>
<feature type="transmembrane region" description="Helical" evidence="1">
    <location>
        <begin position="175"/>
        <end position="197"/>
    </location>
</feature>
<gene>
    <name evidence="2" type="ORF">SAMN06265368_4604</name>
</gene>
<comment type="function">
    <text evidence="1">Involved in the import of queuosine (Q) precursors, required for Q precursor salvage.</text>
</comment>
<evidence type="ECO:0000256" key="1">
    <source>
        <dbReference type="HAMAP-Rule" id="MF_02088"/>
    </source>
</evidence>
<dbReference type="EMBL" id="OBEL01000009">
    <property type="protein sequence ID" value="SNZ21482.1"/>
    <property type="molecule type" value="Genomic_DNA"/>
</dbReference>
<keyword evidence="1" id="KW-0472">Membrane</keyword>
<feature type="transmembrane region" description="Helical" evidence="1">
    <location>
        <begin position="68"/>
        <end position="84"/>
    </location>
</feature>
<dbReference type="GO" id="GO:0005886">
    <property type="term" value="C:plasma membrane"/>
    <property type="evidence" value="ECO:0007669"/>
    <property type="project" value="UniProtKB-SubCell"/>
</dbReference>